<dbReference type="Pfam" id="PF13380">
    <property type="entry name" value="CoA_binding_2"/>
    <property type="match status" value="1"/>
</dbReference>
<gene>
    <name evidence="5" type="ORF">JW984_08275</name>
</gene>
<organism evidence="5 6">
    <name type="scientific">Candidatus Zymogenus saltonus</name>
    <dbReference type="NCBI Taxonomy" id="2844893"/>
    <lineage>
        <taxon>Bacteria</taxon>
        <taxon>Deltaproteobacteria</taxon>
        <taxon>Candidatus Zymogenia</taxon>
        <taxon>Candidatus Zymogeniales</taxon>
        <taxon>Candidatus Zymogenaceae</taxon>
        <taxon>Candidatus Zymogenus</taxon>
    </lineage>
</organism>
<dbReference type="Gene3D" id="3.40.50.720">
    <property type="entry name" value="NAD(P)-binding Rossmann-like Domain"/>
    <property type="match status" value="1"/>
</dbReference>
<dbReference type="SMART" id="SM00881">
    <property type="entry name" value="CoA_binding"/>
    <property type="match status" value="1"/>
</dbReference>
<evidence type="ECO:0000256" key="2">
    <source>
        <dbReference type="ARBA" id="ARBA00022741"/>
    </source>
</evidence>
<proteinExistence type="predicted"/>
<dbReference type="SUPFAM" id="SSF51735">
    <property type="entry name" value="NAD(P)-binding Rossmann-fold domains"/>
    <property type="match status" value="1"/>
</dbReference>
<dbReference type="PANTHER" id="PTHR43334">
    <property type="entry name" value="ACETATE--COA LIGASE [ADP-FORMING]"/>
    <property type="match status" value="1"/>
</dbReference>
<dbReference type="Gene3D" id="3.40.50.261">
    <property type="entry name" value="Succinyl-CoA synthetase domains"/>
    <property type="match status" value="2"/>
</dbReference>
<protein>
    <submittedName>
        <fullName evidence="5">CoA-binding protein</fullName>
    </submittedName>
</protein>
<accession>A0A9D8KG57</accession>
<keyword evidence="3" id="KW-0067">ATP-binding</keyword>
<evidence type="ECO:0000313" key="5">
    <source>
        <dbReference type="EMBL" id="MBN1573176.1"/>
    </source>
</evidence>
<dbReference type="GO" id="GO:0016874">
    <property type="term" value="F:ligase activity"/>
    <property type="evidence" value="ECO:0007669"/>
    <property type="project" value="UniProtKB-KW"/>
</dbReference>
<reference evidence="5" key="2">
    <citation type="submission" date="2021-01" db="EMBL/GenBank/DDBJ databases">
        <authorList>
            <person name="Hahn C.R."/>
            <person name="Youssef N.H."/>
            <person name="Elshahed M."/>
        </authorList>
    </citation>
    <scope>NUCLEOTIDE SEQUENCE</scope>
    <source>
        <strain evidence="5">Zod_Metabat.24</strain>
    </source>
</reference>
<dbReference type="AlphaFoldDB" id="A0A9D8KG57"/>
<dbReference type="InterPro" id="IPR036291">
    <property type="entry name" value="NAD(P)-bd_dom_sf"/>
</dbReference>
<evidence type="ECO:0000259" key="4">
    <source>
        <dbReference type="SMART" id="SM00881"/>
    </source>
</evidence>
<sequence>MRTELEESAKALKKILNAKSLAVVGASNSFMSPATNLMATILSSGYKGKVYPIHPKEDIALGLKVYRSVVDIPGEVELAVIVVSNKIVPQVLKECAEKGIKSAVVITAGYREMGEEGARLERELHDTARELGIRFTGPNCIGIINTHNDLDCSMFYYEGVPGGVGLVSQSGSYITQPLPYFYRRGINLSSGISVGNQTDIDIADCLAYFADDDKTNAVAAYIEGINDGEKFIEAARALTAKKPLVALYVSGTEAGSRAGRSHTGAVATPDRVIDAVFAQTGVIRAKDVQELFDFVHAFSLQPLPKGNRAAVITNSGGPGVSMVDAAVRLGLTVPEFSKPFQKRLREISIHTAQVGNPVDMTMDFDIRKQFIDVTKMVIESGEVDSVLFYGVFGGKNFDKKFEILGIANDDMRLGYYKYIDQVIEEFNGIIKASDIPVVTASFTGREETAVAKMIEMGIPIYSTPERASAALAAMTRYARFRGMF</sequence>
<dbReference type="InterPro" id="IPR016102">
    <property type="entry name" value="Succinyl-CoA_synth-like"/>
</dbReference>
<dbReference type="Pfam" id="PF13607">
    <property type="entry name" value="Succ_CoA_lig"/>
    <property type="match status" value="1"/>
</dbReference>
<evidence type="ECO:0000313" key="6">
    <source>
        <dbReference type="Proteomes" id="UP000809273"/>
    </source>
</evidence>
<dbReference type="InterPro" id="IPR003781">
    <property type="entry name" value="CoA-bd"/>
</dbReference>
<evidence type="ECO:0000256" key="3">
    <source>
        <dbReference type="ARBA" id="ARBA00022840"/>
    </source>
</evidence>
<feature type="domain" description="CoA-binding" evidence="4">
    <location>
        <begin position="15"/>
        <end position="110"/>
    </location>
</feature>
<comment type="caution">
    <text evidence="5">The sequence shown here is derived from an EMBL/GenBank/DDBJ whole genome shotgun (WGS) entry which is preliminary data.</text>
</comment>
<keyword evidence="2" id="KW-0547">Nucleotide-binding</keyword>
<name>A0A9D8KG57_9DELT</name>
<dbReference type="SUPFAM" id="SSF52210">
    <property type="entry name" value="Succinyl-CoA synthetase domains"/>
    <property type="match status" value="2"/>
</dbReference>
<dbReference type="InterPro" id="IPR051538">
    <property type="entry name" value="Acyl-CoA_Synth/Transferase"/>
</dbReference>
<dbReference type="InterPro" id="IPR032875">
    <property type="entry name" value="Succ_CoA_lig_flav_dom"/>
</dbReference>
<dbReference type="EMBL" id="JAFGIX010000040">
    <property type="protein sequence ID" value="MBN1573176.1"/>
    <property type="molecule type" value="Genomic_DNA"/>
</dbReference>
<reference evidence="5" key="1">
    <citation type="journal article" date="2021" name="Environ. Microbiol.">
        <title>Genomic characterization of three novel Desulfobacterota classes expand the metabolic and phylogenetic diversity of the phylum.</title>
        <authorList>
            <person name="Murphy C.L."/>
            <person name="Biggerstaff J."/>
            <person name="Eichhorn A."/>
            <person name="Ewing E."/>
            <person name="Shahan R."/>
            <person name="Soriano D."/>
            <person name="Stewart S."/>
            <person name="VanMol K."/>
            <person name="Walker R."/>
            <person name="Walters P."/>
            <person name="Elshahed M.S."/>
            <person name="Youssef N.H."/>
        </authorList>
    </citation>
    <scope>NUCLEOTIDE SEQUENCE</scope>
    <source>
        <strain evidence="5">Zod_Metabat.24</strain>
    </source>
</reference>
<keyword evidence="1" id="KW-0436">Ligase</keyword>
<evidence type="ECO:0000256" key="1">
    <source>
        <dbReference type="ARBA" id="ARBA00022598"/>
    </source>
</evidence>
<dbReference type="Proteomes" id="UP000809273">
    <property type="component" value="Unassembled WGS sequence"/>
</dbReference>
<dbReference type="GO" id="GO:0005524">
    <property type="term" value="F:ATP binding"/>
    <property type="evidence" value="ECO:0007669"/>
    <property type="project" value="UniProtKB-KW"/>
</dbReference>
<dbReference type="PANTHER" id="PTHR43334:SF1">
    <property type="entry name" value="3-HYDROXYPROPIONATE--COA LIGASE [ADP-FORMING]"/>
    <property type="match status" value="1"/>
</dbReference>